<keyword evidence="2 4" id="KW-0238">DNA-binding</keyword>
<dbReference type="PROSITE" id="PS00830">
    <property type="entry name" value="GREAB_2"/>
    <property type="match status" value="1"/>
</dbReference>
<dbReference type="InterPro" id="IPR036805">
    <property type="entry name" value="Tscrpt_elong_fac_GreA/B_N_sf"/>
</dbReference>
<dbReference type="GO" id="GO:0032784">
    <property type="term" value="P:regulation of DNA-templated transcription elongation"/>
    <property type="evidence" value="ECO:0007669"/>
    <property type="project" value="UniProtKB-UniRule"/>
</dbReference>
<dbReference type="GO" id="GO:0070063">
    <property type="term" value="F:RNA polymerase binding"/>
    <property type="evidence" value="ECO:0007669"/>
    <property type="project" value="InterPro"/>
</dbReference>
<dbReference type="PANTHER" id="PTHR30437:SF6">
    <property type="entry name" value="TRANSCRIPTION ELONGATION FACTOR GREB"/>
    <property type="match status" value="1"/>
</dbReference>
<dbReference type="PANTHER" id="PTHR30437">
    <property type="entry name" value="TRANSCRIPTION ELONGATION FACTOR GREA"/>
    <property type="match status" value="1"/>
</dbReference>
<dbReference type="eggNOG" id="COG0782">
    <property type="taxonomic scope" value="Bacteria"/>
</dbReference>
<dbReference type="Pfam" id="PF03449">
    <property type="entry name" value="GreA_GreB_N"/>
    <property type="match status" value="1"/>
</dbReference>
<keyword evidence="8" id="KW-1185">Reference proteome</keyword>
<dbReference type="InterPro" id="IPR001437">
    <property type="entry name" value="Tscrpt_elong_fac_GreA/B_C"/>
</dbReference>
<dbReference type="GO" id="GO:0003746">
    <property type="term" value="F:translation elongation factor activity"/>
    <property type="evidence" value="ECO:0007669"/>
    <property type="project" value="UniProtKB-KW"/>
</dbReference>
<dbReference type="AlphaFoldDB" id="A6G0J6"/>
<dbReference type="InterPro" id="IPR018151">
    <property type="entry name" value="TF_GreA/GreB_CS"/>
</dbReference>
<evidence type="ECO:0000313" key="8">
    <source>
        <dbReference type="Proteomes" id="UP000005801"/>
    </source>
</evidence>
<dbReference type="InterPro" id="IPR023459">
    <property type="entry name" value="Tscrpt_elong_fac_GreA/B_fam"/>
</dbReference>
<dbReference type="HAMAP" id="MF_00105">
    <property type="entry name" value="GreA_GreB"/>
    <property type="match status" value="1"/>
</dbReference>
<feature type="domain" description="Transcription elongation factor GreA/GreB N-terminal" evidence="6">
    <location>
        <begin position="8"/>
        <end position="76"/>
    </location>
</feature>
<evidence type="ECO:0000259" key="5">
    <source>
        <dbReference type="Pfam" id="PF01272"/>
    </source>
</evidence>
<comment type="similarity">
    <text evidence="4">Belongs to the GreA/GreB family. GreB subfamily.</text>
</comment>
<proteinExistence type="inferred from homology"/>
<dbReference type="GO" id="GO:0003677">
    <property type="term" value="F:DNA binding"/>
    <property type="evidence" value="ECO:0007669"/>
    <property type="project" value="UniProtKB-UniRule"/>
</dbReference>
<protein>
    <recommendedName>
        <fullName evidence="4">Transcription elongation factor GreB</fullName>
    </recommendedName>
    <alternativeName>
        <fullName evidence="4">Transcript cleavage factor GreB</fullName>
    </alternativeName>
</protein>
<reference evidence="7 8" key="1">
    <citation type="submission" date="2007-06" db="EMBL/GenBank/DDBJ databases">
        <authorList>
            <person name="Shimkets L."/>
            <person name="Ferriera S."/>
            <person name="Johnson J."/>
            <person name="Kravitz S."/>
            <person name="Beeson K."/>
            <person name="Sutton G."/>
            <person name="Rogers Y.-H."/>
            <person name="Friedman R."/>
            <person name="Frazier M."/>
            <person name="Venter J.C."/>
        </authorList>
    </citation>
    <scope>NUCLEOTIDE SEQUENCE [LARGE SCALE GENOMIC DNA]</scope>
    <source>
        <strain evidence="7 8">SIR-1</strain>
    </source>
</reference>
<gene>
    <name evidence="4" type="primary">greB</name>
    <name evidence="7" type="ORF">PPSIR1_37154</name>
</gene>
<dbReference type="FunFam" id="3.10.50.30:FF:000001">
    <property type="entry name" value="Transcription elongation factor GreA"/>
    <property type="match status" value="1"/>
</dbReference>
<evidence type="ECO:0000256" key="1">
    <source>
        <dbReference type="ARBA" id="ARBA00023015"/>
    </source>
</evidence>
<dbReference type="FunFam" id="1.10.287.180:FF:000001">
    <property type="entry name" value="Transcription elongation factor GreA"/>
    <property type="match status" value="1"/>
</dbReference>
<feature type="domain" description="Transcription elongation factor GreA/GreB C-terminal" evidence="5">
    <location>
        <begin position="83"/>
        <end position="156"/>
    </location>
</feature>
<evidence type="ECO:0000313" key="7">
    <source>
        <dbReference type="EMBL" id="EDM80642.1"/>
    </source>
</evidence>
<dbReference type="GO" id="GO:0006354">
    <property type="term" value="P:DNA-templated transcription elongation"/>
    <property type="evidence" value="ECO:0007669"/>
    <property type="project" value="TreeGrafter"/>
</dbReference>
<dbReference type="STRING" id="391625.PPSIR1_37154"/>
<keyword evidence="7" id="KW-0251">Elongation factor</keyword>
<keyword evidence="3 4" id="KW-0804">Transcription</keyword>
<dbReference type="PROSITE" id="PS00829">
    <property type="entry name" value="GREAB_1"/>
    <property type="match status" value="1"/>
</dbReference>
<accession>A6G0J6</accession>
<dbReference type="EMBL" id="ABCS01000009">
    <property type="protein sequence ID" value="EDM80642.1"/>
    <property type="molecule type" value="Genomic_DNA"/>
</dbReference>
<organism evidence="7 8">
    <name type="scientific">Plesiocystis pacifica SIR-1</name>
    <dbReference type="NCBI Taxonomy" id="391625"/>
    <lineage>
        <taxon>Bacteria</taxon>
        <taxon>Pseudomonadati</taxon>
        <taxon>Myxococcota</taxon>
        <taxon>Polyangia</taxon>
        <taxon>Nannocystales</taxon>
        <taxon>Nannocystaceae</taxon>
        <taxon>Plesiocystis</taxon>
    </lineage>
</organism>
<comment type="caution">
    <text evidence="7">The sequence shown here is derived from an EMBL/GenBank/DDBJ whole genome shotgun (WGS) entry which is preliminary data.</text>
</comment>
<dbReference type="NCBIfam" id="TIGR01461">
    <property type="entry name" value="greB"/>
    <property type="match status" value="1"/>
</dbReference>
<dbReference type="InterPro" id="IPR006358">
    <property type="entry name" value="Tscrpt_elong_fac_GreB"/>
</dbReference>
<keyword evidence="1 4" id="KW-0805">Transcription regulation</keyword>
<name>A6G0J6_9BACT</name>
<dbReference type="OrthoDB" id="5511940at2"/>
<dbReference type="Pfam" id="PF01272">
    <property type="entry name" value="GreA_GreB"/>
    <property type="match status" value="1"/>
</dbReference>
<dbReference type="HAMAP" id="MF_00930">
    <property type="entry name" value="GreB"/>
    <property type="match status" value="1"/>
</dbReference>
<evidence type="ECO:0000256" key="2">
    <source>
        <dbReference type="ARBA" id="ARBA00023125"/>
    </source>
</evidence>
<dbReference type="InterPro" id="IPR022691">
    <property type="entry name" value="Tscrpt_elong_fac_GreA/B_N"/>
</dbReference>
<keyword evidence="7" id="KW-0648">Protein biosynthesis</keyword>
<dbReference type="NCBIfam" id="NF002506">
    <property type="entry name" value="PRK01885.1"/>
    <property type="match status" value="1"/>
</dbReference>
<dbReference type="Gene3D" id="1.10.287.180">
    <property type="entry name" value="Transcription elongation factor, GreA/GreB, N-terminal domain"/>
    <property type="match status" value="1"/>
</dbReference>
<dbReference type="RefSeq" id="WP_006970245.1">
    <property type="nucleotide sequence ID" value="NZ_ABCS01000009.1"/>
</dbReference>
<evidence type="ECO:0000256" key="4">
    <source>
        <dbReference type="HAMAP-Rule" id="MF_00930"/>
    </source>
</evidence>
<evidence type="ECO:0000256" key="3">
    <source>
        <dbReference type="ARBA" id="ARBA00023163"/>
    </source>
</evidence>
<dbReference type="Gene3D" id="3.10.50.30">
    <property type="entry name" value="Transcription elongation factor, GreA/GreB, C-terminal domain"/>
    <property type="match status" value="1"/>
</dbReference>
<dbReference type="PIRSF" id="PIRSF006092">
    <property type="entry name" value="GreA_GreB"/>
    <property type="match status" value="1"/>
</dbReference>
<evidence type="ECO:0000259" key="6">
    <source>
        <dbReference type="Pfam" id="PF03449"/>
    </source>
</evidence>
<dbReference type="InterPro" id="IPR028624">
    <property type="entry name" value="Tscrpt_elong_fac_GreA/B"/>
</dbReference>
<dbReference type="SUPFAM" id="SSF54534">
    <property type="entry name" value="FKBP-like"/>
    <property type="match status" value="1"/>
</dbReference>
<dbReference type="Proteomes" id="UP000005801">
    <property type="component" value="Unassembled WGS sequence"/>
</dbReference>
<dbReference type="SUPFAM" id="SSF46557">
    <property type="entry name" value="GreA transcript cleavage protein, N-terminal domain"/>
    <property type="match status" value="1"/>
</dbReference>
<comment type="function">
    <text evidence="4">Necessary for efficient RNA polymerase transcription elongation past template-encoded arresting sites. The arresting sites in DNA have the property of trapping a certain fraction of elongating RNA polymerases that pass through, resulting in locked ternary complexes. Cleavage of the nascent transcript by cleavage factors such as GreA or GreB allows the resumption of elongation from the new 3'terminus. GreB releases sequences of up to 9 nucleotides in length.</text>
</comment>
<dbReference type="InterPro" id="IPR036953">
    <property type="entry name" value="GreA/GreB_C_sf"/>
</dbReference>
<sequence length="164" mass="18558">MAALDKKITPFGYAKLKAELEELWKVERPRVTDEVAAAAALGDRSENAEYQYGKRRLREIDRRVRWLNKRLKELTVVRGAPADGKVHFGAWVTVEDEAGEQKRWQLVGSDEFDVKDGKISVNSPFGRALLGREVGDDVEVQRPKGDLELVILAIDYPEYSDEDG</sequence>